<reference evidence="5" key="1">
    <citation type="journal article" date="2022" name="Int. J. Mol. Sci.">
        <title>Draft Genome of Tanacetum Coccineum: Genomic Comparison of Closely Related Tanacetum-Family Plants.</title>
        <authorList>
            <person name="Yamashiro T."/>
            <person name="Shiraishi A."/>
            <person name="Nakayama K."/>
            <person name="Satake H."/>
        </authorList>
    </citation>
    <scope>NUCLEOTIDE SEQUENCE</scope>
</reference>
<evidence type="ECO:0000256" key="3">
    <source>
        <dbReference type="SAM" id="Phobius"/>
    </source>
</evidence>
<dbReference type="PROSITE" id="PS50158">
    <property type="entry name" value="ZF_CCHC"/>
    <property type="match status" value="1"/>
</dbReference>
<dbReference type="Gene3D" id="4.10.60.10">
    <property type="entry name" value="Zinc finger, CCHC-type"/>
    <property type="match status" value="1"/>
</dbReference>
<protein>
    <submittedName>
        <fullName evidence="5">Reverse transcriptase domain-containing protein</fullName>
    </submittedName>
</protein>
<evidence type="ECO:0000313" key="6">
    <source>
        <dbReference type="Proteomes" id="UP001151760"/>
    </source>
</evidence>
<proteinExistence type="predicted"/>
<sequence>MRGYELTLTVQGNLIDGKSTSLDLLLLLWKARIPFEGKGRQGGDGGACKLLGCLLSDVIEVLEVLELIPRAVPVAKLPYCLAPTEMQELSNQLKELQEKGFIRPSSSPWGALVLFVKKKDVARVTVFFENRSLIWLPSVESTQRRHPQNHFQDEAIYHKFETVSSIPIVGSISPEGFLPPILLLVVIIVTVILVVVVVVAVVRVVIVVAIIRVVVVFGGVSFIIKLSFVIIGSLHRIRGQYLFGKSLFSSVQVILLAQSIPMAHLLRKNTDSVRLNQRMRPTAPSVPLNLLLPEHASTLSAIVILNGKLKICLLLTISTLLSSHLIPILRKLFSSTTTLDYIPASPDYFPASPGNTSPDSSDDLSEYLLASPAISPFHNDPYMKVMQAYNATSNELHIPLPQAPIAPPTVLPPALVLPLSPMFDPQYFFLPEEILPPQKQARFLSSSSDFSAPPQVFEIRESSHKTYLEHLEEQIETILNHLDELPFEHIENMEDKTELQEARTLEMIVLARVRISTLEMIVEDIQWNSFAQPIGIEEAYKITWSEFKKLLIKKYYPRTEVKKMEDEFYILTVKGNDLKTYVRRFQKLAVLCPNMVPNSEKLMKVFIGGLPRSIEGNVTASKPQNLEESITITQSLMDQGITDVSAQSKTTLIWKSILLRGQERSPRPERSHEIDDLFDQLQGSSVYSKIDLRSGYHQLRVRDEDIPKTAFRTQYGHYEFHVMPFGLTNAPAVFMDLINRVYRPYLEKFVIVFIDDILIYSRDRWALLELNLLRWGLEHSLKGEEVRGATVCGGQDGRALSPNYISDSDPEEDDGEDPEEDPADYPADEGDNDDNESSDDDNDDDDKATCYECENQGHYRSDCPELKNQNHENGGTGARGVVHALGGGETNQDHNDMEEDINA</sequence>
<name>A0ABQ5IWM8_9ASTR</name>
<keyword evidence="3" id="KW-1133">Transmembrane helix</keyword>
<dbReference type="InterPro" id="IPR036875">
    <property type="entry name" value="Znf_CCHC_sf"/>
</dbReference>
<feature type="transmembrane region" description="Helical" evidence="3">
    <location>
        <begin position="181"/>
        <end position="204"/>
    </location>
</feature>
<keyword evidence="3" id="KW-0812">Transmembrane</keyword>
<dbReference type="Pfam" id="PF03732">
    <property type="entry name" value="Retrotrans_gag"/>
    <property type="match status" value="1"/>
</dbReference>
<dbReference type="InterPro" id="IPR000477">
    <property type="entry name" value="RT_dom"/>
</dbReference>
<dbReference type="PANTHER" id="PTHR24559:SF427">
    <property type="entry name" value="RNA-DIRECTED DNA POLYMERASE"/>
    <property type="match status" value="1"/>
</dbReference>
<dbReference type="GO" id="GO:0003964">
    <property type="term" value="F:RNA-directed DNA polymerase activity"/>
    <property type="evidence" value="ECO:0007669"/>
    <property type="project" value="UniProtKB-KW"/>
</dbReference>
<keyword evidence="6" id="KW-1185">Reference proteome</keyword>
<dbReference type="Pfam" id="PF00078">
    <property type="entry name" value="RVT_1"/>
    <property type="match status" value="1"/>
</dbReference>
<feature type="domain" description="CCHC-type" evidence="4">
    <location>
        <begin position="850"/>
        <end position="865"/>
    </location>
</feature>
<dbReference type="InterPro" id="IPR043502">
    <property type="entry name" value="DNA/RNA_pol_sf"/>
</dbReference>
<dbReference type="SUPFAM" id="SSF56672">
    <property type="entry name" value="DNA/RNA polymerases"/>
    <property type="match status" value="2"/>
</dbReference>
<keyword evidence="1" id="KW-0479">Metal-binding</keyword>
<dbReference type="PANTHER" id="PTHR24559">
    <property type="entry name" value="TRANSPOSON TY3-I GAG-POL POLYPROTEIN"/>
    <property type="match status" value="1"/>
</dbReference>
<keyword evidence="1" id="KW-0862">Zinc</keyword>
<feature type="transmembrane region" description="Helical" evidence="3">
    <location>
        <begin position="210"/>
        <end position="234"/>
    </location>
</feature>
<dbReference type="CDD" id="cd01647">
    <property type="entry name" value="RT_LTR"/>
    <property type="match status" value="1"/>
</dbReference>
<keyword evidence="5" id="KW-0548">Nucleotidyltransferase</keyword>
<organism evidence="5 6">
    <name type="scientific">Tanacetum coccineum</name>
    <dbReference type="NCBI Taxonomy" id="301880"/>
    <lineage>
        <taxon>Eukaryota</taxon>
        <taxon>Viridiplantae</taxon>
        <taxon>Streptophyta</taxon>
        <taxon>Embryophyta</taxon>
        <taxon>Tracheophyta</taxon>
        <taxon>Spermatophyta</taxon>
        <taxon>Magnoliopsida</taxon>
        <taxon>eudicotyledons</taxon>
        <taxon>Gunneridae</taxon>
        <taxon>Pentapetalae</taxon>
        <taxon>asterids</taxon>
        <taxon>campanulids</taxon>
        <taxon>Asterales</taxon>
        <taxon>Asteraceae</taxon>
        <taxon>Asteroideae</taxon>
        <taxon>Anthemideae</taxon>
        <taxon>Anthemidinae</taxon>
        <taxon>Tanacetum</taxon>
    </lineage>
</organism>
<dbReference type="Proteomes" id="UP001151760">
    <property type="component" value="Unassembled WGS sequence"/>
</dbReference>
<accession>A0ABQ5IWM8</accession>
<feature type="compositionally biased region" description="Acidic residues" evidence="2">
    <location>
        <begin position="808"/>
        <end position="846"/>
    </location>
</feature>
<dbReference type="InterPro" id="IPR053134">
    <property type="entry name" value="RNA-dir_DNA_polymerase"/>
</dbReference>
<keyword evidence="1" id="KW-0863">Zinc-finger</keyword>
<dbReference type="EMBL" id="BQNB010021182">
    <property type="protein sequence ID" value="GJU03733.1"/>
    <property type="molecule type" value="Genomic_DNA"/>
</dbReference>
<evidence type="ECO:0000256" key="1">
    <source>
        <dbReference type="PROSITE-ProRule" id="PRU00047"/>
    </source>
</evidence>
<dbReference type="Gene3D" id="3.30.70.270">
    <property type="match status" value="1"/>
</dbReference>
<gene>
    <name evidence="5" type="ORF">Tco_1114071</name>
</gene>
<evidence type="ECO:0000256" key="2">
    <source>
        <dbReference type="SAM" id="MobiDB-lite"/>
    </source>
</evidence>
<dbReference type="InterPro" id="IPR001878">
    <property type="entry name" value="Znf_CCHC"/>
</dbReference>
<dbReference type="SUPFAM" id="SSF57756">
    <property type="entry name" value="Retrovirus zinc finger-like domains"/>
    <property type="match status" value="1"/>
</dbReference>
<keyword evidence="5" id="KW-0695">RNA-directed DNA polymerase</keyword>
<keyword evidence="5" id="KW-0808">Transferase</keyword>
<keyword evidence="3" id="KW-0472">Membrane</keyword>
<feature type="region of interest" description="Disordered" evidence="2">
    <location>
        <begin position="791"/>
        <end position="903"/>
    </location>
</feature>
<dbReference type="InterPro" id="IPR043128">
    <property type="entry name" value="Rev_trsase/Diguanyl_cyclase"/>
</dbReference>
<feature type="compositionally biased region" description="Basic and acidic residues" evidence="2">
    <location>
        <begin position="855"/>
        <end position="870"/>
    </location>
</feature>
<reference evidence="5" key="2">
    <citation type="submission" date="2022-01" db="EMBL/GenBank/DDBJ databases">
        <authorList>
            <person name="Yamashiro T."/>
            <person name="Shiraishi A."/>
            <person name="Satake H."/>
            <person name="Nakayama K."/>
        </authorList>
    </citation>
    <scope>NUCLEOTIDE SEQUENCE</scope>
</reference>
<dbReference type="Gene3D" id="3.10.10.10">
    <property type="entry name" value="HIV Type 1 Reverse Transcriptase, subunit A, domain 1"/>
    <property type="match status" value="2"/>
</dbReference>
<evidence type="ECO:0000259" key="4">
    <source>
        <dbReference type="PROSITE" id="PS50158"/>
    </source>
</evidence>
<evidence type="ECO:0000313" key="5">
    <source>
        <dbReference type="EMBL" id="GJU03733.1"/>
    </source>
</evidence>
<comment type="caution">
    <text evidence="5">The sequence shown here is derived from an EMBL/GenBank/DDBJ whole genome shotgun (WGS) entry which is preliminary data.</text>
</comment>
<dbReference type="InterPro" id="IPR005162">
    <property type="entry name" value="Retrotrans_gag_dom"/>
</dbReference>